<organism evidence="1">
    <name type="scientific">marine sediment metagenome</name>
    <dbReference type="NCBI Taxonomy" id="412755"/>
    <lineage>
        <taxon>unclassified sequences</taxon>
        <taxon>metagenomes</taxon>
        <taxon>ecological metagenomes</taxon>
    </lineage>
</organism>
<comment type="caution">
    <text evidence="1">The sequence shown here is derived from an EMBL/GenBank/DDBJ whole genome shotgun (WGS) entry which is preliminary data.</text>
</comment>
<evidence type="ECO:0000313" key="1">
    <source>
        <dbReference type="EMBL" id="KKM14186.1"/>
    </source>
</evidence>
<accession>A0A0F9HFF1</accession>
<protein>
    <recommendedName>
        <fullName evidence="2">RNA ligase domain-containing protein</fullName>
    </recommendedName>
</protein>
<name>A0A0F9HFF1_9ZZZZ</name>
<reference evidence="1" key="1">
    <citation type="journal article" date="2015" name="Nature">
        <title>Complex archaea that bridge the gap between prokaryotes and eukaryotes.</title>
        <authorList>
            <person name="Spang A."/>
            <person name="Saw J.H."/>
            <person name="Jorgensen S.L."/>
            <person name="Zaremba-Niedzwiedzka K."/>
            <person name="Martijn J."/>
            <person name="Lind A.E."/>
            <person name="van Eijk R."/>
            <person name="Schleper C."/>
            <person name="Guy L."/>
            <person name="Ettema T.J."/>
        </authorList>
    </citation>
    <scope>NUCLEOTIDE SEQUENCE</scope>
</reference>
<gene>
    <name evidence="1" type="ORF">LCGC14_1708650</name>
</gene>
<dbReference type="EMBL" id="LAZR01015208">
    <property type="protein sequence ID" value="KKM14186.1"/>
    <property type="molecule type" value="Genomic_DNA"/>
</dbReference>
<sequence>MGIKHLEALSLPDFLHAVNNLSSYIATEKLDGFNMRFGYNLGGAFYVRKRKEYCFDIDEWEHVPANNGFRSAHAALQFIQPRLRAVLDDGEEVEAEILYGHQPNAIVYGQSYISFLRMVRSPLGNRDPDQSKIQKLHDATSDQYIAVCTNTVYSEDGYDLKIRPWYYDWKFAAAPTIIYSEGRHYDYGFDISHELFKLDEFYNNSYKHYSKAFAPSYYDIVNINLNTVPKDLRKLVKEDRENLSNHLMKKFKLPIKEKLLDATVRRIKPGLRDPYADVPKSDLGVEGIVFLDPRTQKQFKLVDKEVFTAINAFNFAIRNELKNSSFGPKKKIPGVTLSLPFEGDLYSHTFKELEQLFNEDRVPLSLSDTKKHTKYCLINHLSTLDNALQQYKAERKYYYTVLKTGKRIEYTEAIHVRTLITFAEVREELDNLLGDILRSKTLKKLKSIILSKRSKSLC</sequence>
<evidence type="ECO:0008006" key="2">
    <source>
        <dbReference type="Google" id="ProtNLM"/>
    </source>
</evidence>
<dbReference type="AlphaFoldDB" id="A0A0F9HFF1"/>
<proteinExistence type="predicted"/>